<sequence length="827" mass="93416">MDSATYAERSKALAPLHFKKDKSSASDATPPAAGDRPPQTPAVCKAVMGYEAYGNLDDAREAALRDIGASVKEVTLAYFFKNLLPPLDPSIRLDDVVRRLEGGEAPALRSHEKHNRWWSAFEKEPKNAGGDEDQAYKPFEQVVKAILEASPVTPRNFAYIQLPTQYPRCTLGQVYEKPDGYGYLLHREGDSELREGREPPEMLYWRQFVVTAEFKKSDTNATEHNKCVRQLCGNMLQVMRDDPTRRFTYGLTIENLTMRLWYSSRSEIAVSAPFELMKDYRTIIRFFLSLAHPPSVADIGIDSSIVGPRQVDDYDIQVHCAHGVVRTFRTTRLIHAERARALRGSGTRVWEAKEIVNGALHGPPVVVKDTWVDFDRMREGDIVSRVKSDAAAVGVNPELLDMAFLTVVCHGDVRLTGEVADTTHTVDAKKQFLVQTPTKGDTREQNASYVSRQTNGSLIDGYGKKPELHKGIEYEKKAHYRIVFQEVGTPLRVETSLEKAYRSLRTATMALHAMHRAGWVHRDVSANNIILVGDVGKLADLEYARKEGSEQCGHRLRTASAFSLPVEAHEGAYNFTRKADDEERADSEPVVREKIPNSAKLPSLVPKVPMKVSEMPTKAKTKTEKTKLEFRYNPLHDLESLWWVAAYLISYKRISSWSSGDIEDDRDDAIRQTHNEEISELFELQRNKHLLLVSEDKYASFGARLHPSVRSIWATLGRLRTTLVELYKTLEAKPESICFRNVVQTEIHDIFYSYFVKLEGDASGIKIAPKNLGAVKRPKTDREEKRPEVIDKTTATIVRRMEVTGLKREAPNAVVQPHSKRRATIGM</sequence>
<protein>
    <submittedName>
        <fullName evidence="1">Uncharacterized protein</fullName>
    </submittedName>
</protein>
<keyword evidence="2" id="KW-1185">Reference proteome</keyword>
<evidence type="ECO:0000313" key="1">
    <source>
        <dbReference type="EMBL" id="KAJ3556686.1"/>
    </source>
</evidence>
<gene>
    <name evidence="1" type="ORF">NM688_g1889</name>
</gene>
<accession>A0ACC1TA14</accession>
<name>A0ACC1TA14_9APHY</name>
<dbReference type="EMBL" id="JANHOG010000220">
    <property type="protein sequence ID" value="KAJ3556686.1"/>
    <property type="molecule type" value="Genomic_DNA"/>
</dbReference>
<organism evidence="1 2">
    <name type="scientific">Phlebia brevispora</name>
    <dbReference type="NCBI Taxonomy" id="194682"/>
    <lineage>
        <taxon>Eukaryota</taxon>
        <taxon>Fungi</taxon>
        <taxon>Dikarya</taxon>
        <taxon>Basidiomycota</taxon>
        <taxon>Agaricomycotina</taxon>
        <taxon>Agaricomycetes</taxon>
        <taxon>Polyporales</taxon>
        <taxon>Meruliaceae</taxon>
        <taxon>Phlebia</taxon>
    </lineage>
</organism>
<evidence type="ECO:0000313" key="2">
    <source>
        <dbReference type="Proteomes" id="UP001148662"/>
    </source>
</evidence>
<proteinExistence type="predicted"/>
<dbReference type="Proteomes" id="UP001148662">
    <property type="component" value="Unassembled WGS sequence"/>
</dbReference>
<comment type="caution">
    <text evidence="1">The sequence shown here is derived from an EMBL/GenBank/DDBJ whole genome shotgun (WGS) entry which is preliminary data.</text>
</comment>
<reference evidence="1" key="1">
    <citation type="submission" date="2022-07" db="EMBL/GenBank/DDBJ databases">
        <title>Genome Sequence of Phlebia brevispora.</title>
        <authorList>
            <person name="Buettner E."/>
        </authorList>
    </citation>
    <scope>NUCLEOTIDE SEQUENCE</scope>
    <source>
        <strain evidence="1">MPL23</strain>
    </source>
</reference>